<dbReference type="EMBL" id="JBHRWW010000001">
    <property type="protein sequence ID" value="MFC3686985.1"/>
    <property type="molecule type" value="Genomic_DNA"/>
</dbReference>
<evidence type="ECO:0000313" key="3">
    <source>
        <dbReference type="EMBL" id="MFC3686985.1"/>
    </source>
</evidence>
<keyword evidence="4" id="KW-1185">Reference proteome</keyword>
<keyword evidence="3" id="KW-0413">Isomerase</keyword>
<evidence type="ECO:0000256" key="1">
    <source>
        <dbReference type="ARBA" id="ARBA00023277"/>
    </source>
</evidence>
<keyword evidence="1" id="KW-0119">Carbohydrate metabolism</keyword>
<feature type="domain" description="Xylose isomerase-like TIM barrel" evidence="2">
    <location>
        <begin position="93"/>
        <end position="294"/>
    </location>
</feature>
<dbReference type="PANTHER" id="PTHR12110:SF41">
    <property type="entry name" value="INOSOSE DEHYDRATASE"/>
    <property type="match status" value="1"/>
</dbReference>
<dbReference type="SUPFAM" id="SSF51658">
    <property type="entry name" value="Xylose isomerase-like"/>
    <property type="match status" value="1"/>
</dbReference>
<dbReference type="PANTHER" id="PTHR12110">
    <property type="entry name" value="HYDROXYPYRUVATE ISOMERASE"/>
    <property type="match status" value="1"/>
</dbReference>
<evidence type="ECO:0000259" key="2">
    <source>
        <dbReference type="Pfam" id="PF01261"/>
    </source>
</evidence>
<dbReference type="InterPro" id="IPR036237">
    <property type="entry name" value="Xyl_isomerase-like_sf"/>
</dbReference>
<accession>A0ABV7WB28</accession>
<comment type="caution">
    <text evidence="3">The sequence shown here is derived from an EMBL/GenBank/DDBJ whole genome shotgun (WGS) entry which is preliminary data.</text>
</comment>
<dbReference type="InterPro" id="IPR050312">
    <property type="entry name" value="IolE/XylAMocC-like"/>
</dbReference>
<dbReference type="InterPro" id="IPR006311">
    <property type="entry name" value="TAT_signal"/>
</dbReference>
<evidence type="ECO:0000313" key="4">
    <source>
        <dbReference type="Proteomes" id="UP001595685"/>
    </source>
</evidence>
<dbReference type="Proteomes" id="UP001595685">
    <property type="component" value="Unassembled WGS sequence"/>
</dbReference>
<organism evidence="3 4">
    <name type="scientific">Aquipuribacter hungaricus</name>
    <dbReference type="NCBI Taxonomy" id="545624"/>
    <lineage>
        <taxon>Bacteria</taxon>
        <taxon>Bacillati</taxon>
        <taxon>Actinomycetota</taxon>
        <taxon>Actinomycetes</taxon>
        <taxon>Micrococcales</taxon>
        <taxon>Intrasporangiaceae</taxon>
        <taxon>Aquipuribacter</taxon>
    </lineage>
</organism>
<dbReference type="GO" id="GO:0016853">
    <property type="term" value="F:isomerase activity"/>
    <property type="evidence" value="ECO:0007669"/>
    <property type="project" value="UniProtKB-KW"/>
</dbReference>
<dbReference type="Gene3D" id="3.20.20.150">
    <property type="entry name" value="Divalent-metal-dependent TIM barrel enzymes"/>
    <property type="match status" value="1"/>
</dbReference>
<dbReference type="RefSeq" id="WP_376983585.1">
    <property type="nucleotide sequence ID" value="NZ_JBHRWW010000001.1"/>
</dbReference>
<dbReference type="Pfam" id="PF01261">
    <property type="entry name" value="AP_endonuc_2"/>
    <property type="match status" value="1"/>
</dbReference>
<dbReference type="PROSITE" id="PS51318">
    <property type="entry name" value="TAT"/>
    <property type="match status" value="1"/>
</dbReference>
<sequence>MCFGFDTTTPALRAAEAGTGPDRRALLRGIGATAVAGGAVALAGAPASASSARGEHSRGRGRRVPPGQISIQMYTLRSITNAQTVEDVLGTLSAYGYRKVELAGRYGYSAADFRRVLQDNRIAASSSHDGISGDEASMHAKFEDAVTLGQRFINVPYLYSESAAQWRTWAEQMNVEAEVARSYGLHYGYHNHAHEFSVTLDDGSTAWEIFTSELDPATVHLEVDLFWAVTGGLQTGEATEATASQYAIDVIASAPQETLQYHVKDREPGREPFAGNVFADVGTGFVDFPSIFDAHPVKEYIVENDQPDVDPLTTARVGYGYLRDVRF</sequence>
<name>A0ABV7WB28_9MICO</name>
<dbReference type="InterPro" id="IPR013022">
    <property type="entry name" value="Xyl_isomerase-like_TIM-brl"/>
</dbReference>
<gene>
    <name evidence="3" type="ORF">ACFOLH_01370</name>
</gene>
<protein>
    <submittedName>
        <fullName evidence="3">Sugar phosphate isomerase/epimerase family protein</fullName>
    </submittedName>
</protein>
<proteinExistence type="predicted"/>
<reference evidence="4" key="1">
    <citation type="journal article" date="2019" name="Int. J. Syst. Evol. Microbiol.">
        <title>The Global Catalogue of Microorganisms (GCM) 10K type strain sequencing project: providing services to taxonomists for standard genome sequencing and annotation.</title>
        <authorList>
            <consortium name="The Broad Institute Genomics Platform"/>
            <consortium name="The Broad Institute Genome Sequencing Center for Infectious Disease"/>
            <person name="Wu L."/>
            <person name="Ma J."/>
        </authorList>
    </citation>
    <scope>NUCLEOTIDE SEQUENCE [LARGE SCALE GENOMIC DNA]</scope>
    <source>
        <strain evidence="4">NCAIM B.02333</strain>
    </source>
</reference>